<dbReference type="Gene3D" id="3.30.450.330">
    <property type="match status" value="1"/>
</dbReference>
<accession>E7C1D6</accession>
<reference evidence="4" key="1">
    <citation type="submission" date="2010-01" db="EMBL/GenBank/DDBJ databases">
        <title>Genome fragments of uncultured bacteria from the North Pacific subtropical Gyre.</title>
        <authorList>
            <person name="Pham V.D."/>
            <person name="Delong E.F."/>
        </authorList>
    </citation>
    <scope>NUCLEOTIDE SEQUENCE</scope>
</reference>
<dbReference type="SUPFAM" id="SSF56519">
    <property type="entry name" value="Penicillin binding protein dimerisation domain"/>
    <property type="match status" value="1"/>
</dbReference>
<dbReference type="InterPro" id="IPR050515">
    <property type="entry name" value="Beta-lactam/transpept"/>
</dbReference>
<dbReference type="GO" id="GO:0051301">
    <property type="term" value="P:cell division"/>
    <property type="evidence" value="ECO:0007669"/>
    <property type="project" value="UniProtKB-KW"/>
</dbReference>
<evidence type="ECO:0000259" key="3">
    <source>
        <dbReference type="Pfam" id="PF00905"/>
    </source>
</evidence>
<name>E7C1D6_9BACT</name>
<keyword evidence="4" id="KW-0131">Cell cycle</keyword>
<comment type="subcellular location">
    <subcellularLocation>
        <location evidence="1">Membrane</location>
    </subcellularLocation>
</comment>
<dbReference type="InterPro" id="IPR001460">
    <property type="entry name" value="PCN-bd_Tpept"/>
</dbReference>
<organism evidence="4">
    <name type="scientific">uncultured myxobacterium HF0010_08B07</name>
    <dbReference type="NCBI Taxonomy" id="723553"/>
    <lineage>
        <taxon>Bacteria</taxon>
        <taxon>Pseudomonadati</taxon>
        <taxon>Myxococcota</taxon>
        <taxon>Myxococcia</taxon>
        <taxon>Myxococcales</taxon>
        <taxon>environmental samples</taxon>
    </lineage>
</organism>
<dbReference type="GO" id="GO:0008658">
    <property type="term" value="F:penicillin binding"/>
    <property type="evidence" value="ECO:0007669"/>
    <property type="project" value="InterPro"/>
</dbReference>
<proteinExistence type="predicted"/>
<dbReference type="Gene3D" id="3.90.1310.10">
    <property type="entry name" value="Penicillin-binding protein 2a (Domain 2)"/>
    <property type="match status" value="1"/>
</dbReference>
<dbReference type="EMBL" id="GU567949">
    <property type="protein sequence ID" value="ADI21260.1"/>
    <property type="molecule type" value="Genomic_DNA"/>
</dbReference>
<keyword evidence="2" id="KW-0472">Membrane</keyword>
<dbReference type="PANTHER" id="PTHR30627:SF1">
    <property type="entry name" value="PEPTIDOGLYCAN D,D-TRANSPEPTIDASE FTSI"/>
    <property type="match status" value="1"/>
</dbReference>
<evidence type="ECO:0000256" key="2">
    <source>
        <dbReference type="ARBA" id="ARBA00023136"/>
    </source>
</evidence>
<evidence type="ECO:0000313" key="4">
    <source>
        <dbReference type="EMBL" id="ADI21260.1"/>
    </source>
</evidence>
<dbReference type="InterPro" id="IPR012338">
    <property type="entry name" value="Beta-lactam/transpept-like"/>
</dbReference>
<evidence type="ECO:0000256" key="1">
    <source>
        <dbReference type="ARBA" id="ARBA00004370"/>
    </source>
</evidence>
<dbReference type="Pfam" id="PF00905">
    <property type="entry name" value="Transpeptidase"/>
    <property type="match status" value="1"/>
</dbReference>
<dbReference type="GO" id="GO:0071555">
    <property type="term" value="P:cell wall organization"/>
    <property type="evidence" value="ECO:0007669"/>
    <property type="project" value="TreeGrafter"/>
</dbReference>
<dbReference type="InterPro" id="IPR036138">
    <property type="entry name" value="PBP_dimer_sf"/>
</dbReference>
<sequence length="426" mass="46479">METKVSKSTLSNIQKACSCVPIKEDTFKRYYPFGSIFGPVIGFSGTDGGLEGVEKVLNEDLVIGEIKSTFNQSGRGEKLYGQLEDFINLGNNESLSLTLDTNLQFKLFNELKDAISNSKAKGGSALIMNSESGEILAMVSYPTFNPNNPDRVIERNKVIDDFFEPGSLIKPVTVAGALKLGHIKKDSVINTNPGFVTLSGYKRSEAGGKNFGRINPSETISKSSQVGIAKIAIKFSSDEMRDNLGQFGFGKELRMQWVNNSAGKIIDNPKLYDIDKASLGYGYSLTSNSLQIARAYSVFANEGVMIEPRILSGIKSERVRVLSKSTASFILDSLRMTVLDGTASNLKDEGIAIAGKTGTSEKYIEGVGYASEKYVSSFASIFPYNEPKFIMIVSIDEPDPNKYFGGDVSAPVVGKLSKFMKRLKYL</sequence>
<feature type="domain" description="Penicillin-binding protein transpeptidase" evidence="3">
    <location>
        <begin position="123"/>
        <end position="416"/>
    </location>
</feature>
<dbReference type="GO" id="GO:0005886">
    <property type="term" value="C:plasma membrane"/>
    <property type="evidence" value="ECO:0007669"/>
    <property type="project" value="TreeGrafter"/>
</dbReference>
<dbReference type="SUPFAM" id="SSF56601">
    <property type="entry name" value="beta-lactamase/transpeptidase-like"/>
    <property type="match status" value="1"/>
</dbReference>
<dbReference type="AlphaFoldDB" id="E7C1D6"/>
<dbReference type="PANTHER" id="PTHR30627">
    <property type="entry name" value="PEPTIDOGLYCAN D,D-TRANSPEPTIDASE"/>
    <property type="match status" value="1"/>
</dbReference>
<dbReference type="Gene3D" id="3.40.710.10">
    <property type="entry name" value="DD-peptidase/beta-lactamase superfamily"/>
    <property type="match status" value="1"/>
</dbReference>
<keyword evidence="4" id="KW-0132">Cell division</keyword>
<protein>
    <submittedName>
        <fullName evidence="4">Cell division protein FtsI/penicillin-binding protein 2</fullName>
    </submittedName>
</protein>